<feature type="site" description="Important for catalytic activity, responsible for pKa modulation of the active site Glu and correct orientation of both the proton donor and substrate" evidence="7">
    <location>
        <position position="152"/>
    </location>
</feature>
<evidence type="ECO:0000313" key="8">
    <source>
        <dbReference type="EMBL" id="NMH28617.1"/>
    </source>
</evidence>
<name>A0A972JJZ8_9FLAO</name>
<dbReference type="PANTHER" id="PTHR43301:SF3">
    <property type="entry name" value="ARABINAN ENDO-1,5-ALPHA-L-ARABINOSIDASE A-RELATED"/>
    <property type="match status" value="1"/>
</dbReference>
<dbReference type="Gene3D" id="2.115.10.20">
    <property type="entry name" value="Glycosyl hydrolase domain, family 43"/>
    <property type="match status" value="1"/>
</dbReference>
<dbReference type="InterPro" id="IPR006710">
    <property type="entry name" value="Glyco_hydro_43"/>
</dbReference>
<dbReference type="SUPFAM" id="SSF75005">
    <property type="entry name" value="Arabinanase/levansucrase/invertase"/>
    <property type="match status" value="1"/>
</dbReference>
<evidence type="ECO:0000256" key="4">
    <source>
        <dbReference type="ARBA" id="ARBA00023295"/>
    </source>
</evidence>
<comment type="similarity">
    <text evidence="2 5">Belongs to the glycosyl hydrolase 43 family.</text>
</comment>
<accession>A0A972JJZ8</accession>
<dbReference type="InterPro" id="IPR023296">
    <property type="entry name" value="Glyco_hydro_beta-prop_sf"/>
</dbReference>
<keyword evidence="4 5" id="KW-0326">Glycosidase</keyword>
<evidence type="ECO:0000256" key="6">
    <source>
        <dbReference type="PIRSR" id="PIRSR026534-1"/>
    </source>
</evidence>
<proteinExistence type="inferred from homology"/>
<evidence type="ECO:0000313" key="9">
    <source>
        <dbReference type="Proteomes" id="UP000712080"/>
    </source>
</evidence>
<dbReference type="PANTHER" id="PTHR43301">
    <property type="entry name" value="ARABINAN ENDO-1,5-ALPHA-L-ARABINOSIDASE"/>
    <property type="match status" value="1"/>
</dbReference>
<gene>
    <name evidence="8" type="ORF">G6047_11290</name>
</gene>
<organism evidence="8 9">
    <name type="scientific">Flavobacterium silvaticum</name>
    <dbReference type="NCBI Taxonomy" id="1852020"/>
    <lineage>
        <taxon>Bacteria</taxon>
        <taxon>Pseudomonadati</taxon>
        <taxon>Bacteroidota</taxon>
        <taxon>Flavobacteriia</taxon>
        <taxon>Flavobacteriales</taxon>
        <taxon>Flavobacteriaceae</taxon>
        <taxon>Flavobacterium</taxon>
    </lineage>
</organism>
<reference evidence="8" key="1">
    <citation type="submission" date="2020-02" db="EMBL/GenBank/DDBJ databases">
        <title>Flavobacterium sp. genome.</title>
        <authorList>
            <person name="Jung H.S."/>
            <person name="Baek J.H."/>
            <person name="Jeon C.O."/>
        </authorList>
    </citation>
    <scope>NUCLEOTIDE SEQUENCE</scope>
    <source>
        <strain evidence="8">SE-s28</strain>
    </source>
</reference>
<sequence>MKAKIIWVLLVVYGSVFTQKALPIDQTRVHDPVMIKQGNTYYVFCTGRGISVFSSTDLKTWTEEKQVFETAPTWVNEGNVPGFKNHIWAPDISFHNGQYYLYYSCSAFAKNTSAIGVATNKTLDPKSSDFKWTDHGIVVQSVPNRDLWNAIDPNLSIDENGNPWLVFGSFWDGMKMVKLNKELTAVEKPEQWITVARRQRSFELPDADPGDAAIEAPFLYKKGDYYYLFVSWDFCCRGEKSTYKVVVGRSKTMAGPFFDKDGKDLFQGGGSLVIEGNKNWAGVGHNSAYTIDGKDYFVFHAYDSNDKGIPKLKIKEIKWENGWPTVEPMN</sequence>
<dbReference type="Pfam" id="PF04616">
    <property type="entry name" value="Glyco_hydro_43"/>
    <property type="match status" value="1"/>
</dbReference>
<evidence type="ECO:0000256" key="1">
    <source>
        <dbReference type="ARBA" id="ARBA00004834"/>
    </source>
</evidence>
<evidence type="ECO:0000256" key="2">
    <source>
        <dbReference type="ARBA" id="ARBA00009865"/>
    </source>
</evidence>
<dbReference type="InterPro" id="IPR016840">
    <property type="entry name" value="Glyco_hydro_43_endo_a_Ara-ase"/>
</dbReference>
<dbReference type="PIRSF" id="PIRSF026534">
    <property type="entry name" value="Endo_alpha-L-arabinosidase"/>
    <property type="match status" value="1"/>
</dbReference>
<evidence type="ECO:0000256" key="5">
    <source>
        <dbReference type="PIRNR" id="PIRNR026534"/>
    </source>
</evidence>
<dbReference type="GO" id="GO:0046558">
    <property type="term" value="F:arabinan endo-1,5-alpha-L-arabinosidase activity"/>
    <property type="evidence" value="ECO:0007669"/>
    <property type="project" value="InterPro"/>
</dbReference>
<keyword evidence="9" id="KW-1185">Reference proteome</keyword>
<dbReference type="CDD" id="cd18830">
    <property type="entry name" value="GH43_CjArb43A-like"/>
    <property type="match status" value="1"/>
</dbReference>
<dbReference type="Proteomes" id="UP000712080">
    <property type="component" value="Unassembled WGS sequence"/>
</dbReference>
<feature type="active site" description="Proton acceptor" evidence="6">
    <location>
        <position position="31"/>
    </location>
</feature>
<evidence type="ECO:0000256" key="3">
    <source>
        <dbReference type="ARBA" id="ARBA00022801"/>
    </source>
</evidence>
<feature type="site" description="Important for substrate recognition" evidence="7">
    <location>
        <position position="285"/>
    </location>
</feature>
<keyword evidence="3 5" id="KW-0378">Hydrolase</keyword>
<dbReference type="EMBL" id="JAAMPU010000106">
    <property type="protein sequence ID" value="NMH28617.1"/>
    <property type="molecule type" value="Genomic_DNA"/>
</dbReference>
<feature type="active site" description="Proton donor" evidence="6">
    <location>
        <position position="215"/>
    </location>
</feature>
<protein>
    <submittedName>
        <fullName evidence="8">Arabinan endo-1,5-alpha-L-arabinosidase</fullName>
    </submittedName>
</protein>
<dbReference type="InterPro" id="IPR050727">
    <property type="entry name" value="GH43_arabinanases"/>
</dbReference>
<evidence type="ECO:0000256" key="7">
    <source>
        <dbReference type="PIRSR" id="PIRSR026534-3"/>
    </source>
</evidence>
<dbReference type="AlphaFoldDB" id="A0A972JJZ8"/>
<comment type="caution">
    <text evidence="8">The sequence shown here is derived from an EMBL/GenBank/DDBJ whole genome shotgun (WGS) entry which is preliminary data.</text>
</comment>
<dbReference type="RefSeq" id="WP_169527724.1">
    <property type="nucleotide sequence ID" value="NZ_JAAMPU010000106.1"/>
</dbReference>
<dbReference type="GO" id="GO:0005975">
    <property type="term" value="P:carbohydrate metabolic process"/>
    <property type="evidence" value="ECO:0007669"/>
    <property type="project" value="InterPro"/>
</dbReference>
<comment type="pathway">
    <text evidence="1 5">Glycan metabolism; L-arabinan degradation.</text>
</comment>